<protein>
    <submittedName>
        <fullName evidence="15">Uncharacterized protein</fullName>
    </submittedName>
</protein>
<feature type="compositionally biased region" description="Polar residues" evidence="11">
    <location>
        <begin position="1430"/>
        <end position="1460"/>
    </location>
</feature>
<keyword evidence="4" id="KW-0863">Zinc-finger</keyword>
<dbReference type="InterPro" id="IPR024763">
    <property type="entry name" value="VPS11_C"/>
</dbReference>
<evidence type="ECO:0000256" key="5">
    <source>
        <dbReference type="ARBA" id="ARBA00022833"/>
    </source>
</evidence>
<dbReference type="Pfam" id="PF23341">
    <property type="entry name" value="PEP5_VPS11_N"/>
    <property type="match status" value="1"/>
</dbReference>
<dbReference type="SUPFAM" id="SSF50978">
    <property type="entry name" value="WD40 repeat-like"/>
    <property type="match status" value="1"/>
</dbReference>
<keyword evidence="6" id="KW-0653">Protein transport</keyword>
<comment type="similarity">
    <text evidence="1">Belongs to the VPS11 family.</text>
</comment>
<feature type="domain" description="PEP5/VPS11 N-terminal" evidence="14">
    <location>
        <begin position="6"/>
        <end position="344"/>
    </location>
</feature>
<dbReference type="OrthoDB" id="26184at2759"/>
<keyword evidence="2" id="KW-0813">Transport</keyword>
<dbReference type="SUPFAM" id="SSF48371">
    <property type="entry name" value="ARM repeat"/>
    <property type="match status" value="1"/>
</dbReference>
<dbReference type="GO" id="GO:0006886">
    <property type="term" value="P:intracellular protein transport"/>
    <property type="evidence" value="ECO:0007669"/>
    <property type="project" value="UniProtKB-UniRule"/>
</dbReference>
<accession>A0A5N6UP58</accession>
<feature type="compositionally biased region" description="Polar residues" evidence="11">
    <location>
        <begin position="1279"/>
        <end position="1290"/>
    </location>
</feature>
<feature type="compositionally biased region" description="Basic residues" evidence="11">
    <location>
        <begin position="1298"/>
        <end position="1307"/>
    </location>
</feature>
<feature type="compositionally biased region" description="Polar residues" evidence="11">
    <location>
        <begin position="981"/>
        <end position="991"/>
    </location>
</feature>
<dbReference type="GO" id="GO:0005768">
    <property type="term" value="C:endosome"/>
    <property type="evidence" value="ECO:0007669"/>
    <property type="project" value="TreeGrafter"/>
</dbReference>
<dbReference type="InterPro" id="IPR000547">
    <property type="entry name" value="Clathrin_H-chain/VPS_repeat"/>
</dbReference>
<evidence type="ECO:0000313" key="15">
    <source>
        <dbReference type="EMBL" id="KAE8160427.1"/>
    </source>
</evidence>
<dbReference type="InterPro" id="IPR057308">
    <property type="entry name" value="CHCR_PEP5_VPS11"/>
</dbReference>
<feature type="domain" description="Vacuolar protein sorting protein 11 C-terminal" evidence="12">
    <location>
        <begin position="906"/>
        <end position="949"/>
    </location>
</feature>
<evidence type="ECO:0000259" key="14">
    <source>
        <dbReference type="Pfam" id="PF23341"/>
    </source>
</evidence>
<dbReference type="InterPro" id="IPR019734">
    <property type="entry name" value="TPR_rpt"/>
</dbReference>
<keyword evidence="16" id="KW-1185">Reference proteome</keyword>
<keyword evidence="7" id="KW-0472">Membrane</keyword>
<keyword evidence="9" id="KW-0802">TPR repeat</keyword>
<name>A0A5N6UP58_ASPTM</name>
<gene>
    <name evidence="15" type="ORF">BDV40DRAFT_290177</name>
</gene>
<evidence type="ECO:0000256" key="9">
    <source>
        <dbReference type="PROSITE-ProRule" id="PRU00339"/>
    </source>
</evidence>
<dbReference type="InterPro" id="IPR057307">
    <property type="entry name" value="PEP5_VPS11_N"/>
</dbReference>
<dbReference type="FunFam" id="1.25.40.10:FF:000440">
    <property type="entry name" value="E3 ubiquitin-protein ligase PEP5"/>
    <property type="match status" value="1"/>
</dbReference>
<dbReference type="Pfam" id="PF12451">
    <property type="entry name" value="VPS11_C"/>
    <property type="match status" value="1"/>
</dbReference>
<dbReference type="GO" id="GO:0030897">
    <property type="term" value="C:HOPS complex"/>
    <property type="evidence" value="ECO:0007669"/>
    <property type="project" value="TreeGrafter"/>
</dbReference>
<dbReference type="InterPro" id="IPR036322">
    <property type="entry name" value="WD40_repeat_dom_sf"/>
</dbReference>
<feature type="compositionally biased region" description="Polar residues" evidence="11">
    <location>
        <begin position="1399"/>
        <end position="1411"/>
    </location>
</feature>
<dbReference type="GO" id="GO:0003677">
    <property type="term" value="F:DNA binding"/>
    <property type="evidence" value="ECO:0007669"/>
    <property type="project" value="InterPro"/>
</dbReference>
<dbReference type="GO" id="GO:0006904">
    <property type="term" value="P:vesicle docking involved in exocytosis"/>
    <property type="evidence" value="ECO:0007669"/>
    <property type="project" value="TreeGrafter"/>
</dbReference>
<feature type="compositionally biased region" description="Polar residues" evidence="11">
    <location>
        <begin position="1191"/>
        <end position="1200"/>
    </location>
</feature>
<dbReference type="InterPro" id="IPR016024">
    <property type="entry name" value="ARM-type_fold"/>
</dbReference>
<feature type="repeat" description="TPR" evidence="9">
    <location>
        <begin position="378"/>
        <end position="411"/>
    </location>
</feature>
<dbReference type="GO" id="GO:0048284">
    <property type="term" value="P:organelle fusion"/>
    <property type="evidence" value="ECO:0007669"/>
    <property type="project" value="TreeGrafter"/>
</dbReference>
<feature type="region of interest" description="Disordered" evidence="11">
    <location>
        <begin position="1279"/>
        <end position="1314"/>
    </location>
</feature>
<dbReference type="PANTHER" id="PTHR23323">
    <property type="entry name" value="VACUOLAR PROTEIN SORTING-ASSOCIATED PROTEIN"/>
    <property type="match status" value="1"/>
</dbReference>
<evidence type="ECO:0000256" key="1">
    <source>
        <dbReference type="ARBA" id="ARBA00007070"/>
    </source>
</evidence>
<sequence>MALTSWKAFNFFDVSSVKLPEESSSIFSSDISSLCTGSSNLFLGSTDGFVHLISPSFKLLRSFNASEGGPITHIKQIEGTSLLVTIADDASNEPALKVWALDKTEKKTGAPKCLSTTPVQNARRPFPISAFAAVPDLSQVAVGFANGSVAIIRGDLIHDRGARQRIVFESEEPITGLEIHSGPTSILYISTTNRILALVIAGRGQGQPARVLEDTGCALGCMALDKDSGDVLVAREDAIYTYGPHGRGPSYAFDSPKNSINIFKDYVALVCPPKIATSNSGALRNFDISQPNDIFSTTTFTLLDTDLKFIAHSEALVSPVKQVFIEWGDLFILTTDGKIYRYREKSLQQKLEILYQRSLYILAINLAQKKGVDTLQQNAIYRKYGDFLYQRGDYDTAMQQYLRAIDNTEPSQVIRKYLDTQRIHNLIEYLEELHDHDRATVDHTTLLLNCYAKLKDTGKLDEFIKAPGELKFDLETAIAMCRQGGYYEQAAYLATKYGENDMVVDILIEDSKKYAEAVEYIWRLDPELAYFNLMKYARVLLSNCPQRTTDLFIEYYKGKYKPITEVQNPPEPQAQSASTLQSLAAFLPLPLMNSSAGTRTAAAEPSPEVEDKVADDTPVYQIPKPRTAFSAFVGHPQEFITFLEALISQDTLKEEDKVDLYTTLFEMYLDTASRKKATTEKDEWETKAKKLIEGKDIPISTSSVLLLSDLSGFREGSTLVREQEGLRSDIFRSFTSAKDTRGAIQALKKYGPEEPQLYVDALTYFASSPKILEEAGEELDVVLKRINDEGLMSPLQVIQALSNNAVVTMGRVKKYLSDNIERERKEISTNRRLISSYSTETESKRKELEQLGSKPVVFQARRCALKSCGGVLDLPTVHFLCKHSFHQRCLNKVDEEAECPVCAPQNSTIRAIRKRQVESADQHELFKGELQRSKDGFGVIGEFFGRGVMRPQRSMMTEIGVAQQRLFADDDPQHTNRHLSPHTTLESEPCQPTLSPMDDIHLVPAVDVNGPQHIDYNNIGIGPEHMYQTNDTITHQYEPIAHTEHHPQSLLSNDFSQSAASYNLFESSLQPSRSSNHDLMSFLRPDDALQIDLQNGARRWNSMQGMPSSPHDTEPNSSLLSPKASRSRSDNAGSNGSLVPHPEVHQPAESPDKLPHTIAIETPVEPKKRGRPKKQIPTETINTPDLPRAVNQDTSEANNTKPEKRKPGRPPKNPKPDTERNNRSNIDDQFTYPDPATILPEPQVHPSEPDLPTLPADIPQNNTTETTNFYIEIPNQQYSPQQAHRGTSQTPEPAPKEPKKKRLKRGKTTSITLQKTYDPDVEDDVIWIDDAPPNPVIPDPLNSEVSHPTVPTNDNQTLSDNMTVQPDPAPQPKKRGRKRKETSDPVIVGEPRDKIGKPSDTSVEQEQQTVSVMADNTTNTTVNKNAVDNSDTLSVSHDLQAGSENIHSETTPVLTTNENPPETPKKSDSAPKTPSTAPGAADTDASGKGANKGPGKHSPISTGKVPYRVGLSRKARIAPLLKIVRR</sequence>
<feature type="repeat" description="CHCR" evidence="10">
    <location>
        <begin position="401"/>
        <end position="549"/>
    </location>
</feature>
<feature type="compositionally biased region" description="Polar residues" evidence="11">
    <location>
        <begin position="1343"/>
        <end position="1364"/>
    </location>
</feature>
<evidence type="ECO:0000256" key="8">
    <source>
        <dbReference type="ARBA" id="ARBA00029433"/>
    </source>
</evidence>
<dbReference type="InterPro" id="IPR017956">
    <property type="entry name" value="AT_hook_DNA-bd_motif"/>
</dbReference>
<dbReference type="Proteomes" id="UP000326950">
    <property type="component" value="Unassembled WGS sequence"/>
</dbReference>
<evidence type="ECO:0000259" key="13">
    <source>
        <dbReference type="Pfam" id="PF17122"/>
    </source>
</evidence>
<reference evidence="15 16" key="1">
    <citation type="submission" date="2019-04" db="EMBL/GenBank/DDBJ databases">
        <title>Friends and foes A comparative genomics study of 23 Aspergillus species from section Flavi.</title>
        <authorList>
            <consortium name="DOE Joint Genome Institute"/>
            <person name="Kjaerbolling I."/>
            <person name="Vesth T."/>
            <person name="Frisvad J.C."/>
            <person name="Nybo J.L."/>
            <person name="Theobald S."/>
            <person name="Kildgaard S."/>
            <person name="Isbrandt T."/>
            <person name="Kuo A."/>
            <person name="Sato A."/>
            <person name="Lyhne E.K."/>
            <person name="Kogle M.E."/>
            <person name="Wiebenga A."/>
            <person name="Kun R.S."/>
            <person name="Lubbers R.J."/>
            <person name="Makela M.R."/>
            <person name="Barry K."/>
            <person name="Chovatia M."/>
            <person name="Clum A."/>
            <person name="Daum C."/>
            <person name="Haridas S."/>
            <person name="He G."/>
            <person name="LaButti K."/>
            <person name="Lipzen A."/>
            <person name="Mondo S."/>
            <person name="Riley R."/>
            <person name="Salamov A."/>
            <person name="Simmons B.A."/>
            <person name="Magnuson J.K."/>
            <person name="Henrissat B."/>
            <person name="Mortensen U.H."/>
            <person name="Larsen T.O."/>
            <person name="Devries R.P."/>
            <person name="Grigoriev I.V."/>
            <person name="Machida M."/>
            <person name="Baker S.E."/>
            <person name="Andersen M.R."/>
        </authorList>
    </citation>
    <scope>NUCLEOTIDE SEQUENCE [LARGE SCALE GENOMIC DNA]</scope>
    <source>
        <strain evidence="15 16">CBS 117626</strain>
    </source>
</reference>
<dbReference type="PANTHER" id="PTHR23323:SF24">
    <property type="entry name" value="VACUOLAR PROTEIN SORTING-ASSOCIATED PROTEIN 11 HOMOLOG"/>
    <property type="match status" value="1"/>
</dbReference>
<dbReference type="GO" id="GO:0008270">
    <property type="term" value="F:zinc ion binding"/>
    <property type="evidence" value="ECO:0007669"/>
    <property type="project" value="UniProtKB-KW"/>
</dbReference>
<evidence type="ECO:0000256" key="4">
    <source>
        <dbReference type="ARBA" id="ARBA00022771"/>
    </source>
</evidence>
<evidence type="ECO:0000256" key="10">
    <source>
        <dbReference type="PROSITE-ProRule" id="PRU01006"/>
    </source>
</evidence>
<evidence type="ECO:0000259" key="12">
    <source>
        <dbReference type="Pfam" id="PF12451"/>
    </source>
</evidence>
<evidence type="ECO:0000256" key="7">
    <source>
        <dbReference type="ARBA" id="ARBA00023136"/>
    </source>
</evidence>
<dbReference type="Pfam" id="PF23356">
    <property type="entry name" value="TPR_PEP5_VPS11"/>
    <property type="match status" value="2"/>
</dbReference>
<evidence type="ECO:0000256" key="2">
    <source>
        <dbReference type="ARBA" id="ARBA00022448"/>
    </source>
</evidence>
<evidence type="ECO:0000256" key="3">
    <source>
        <dbReference type="ARBA" id="ARBA00022723"/>
    </source>
</evidence>
<feature type="region of interest" description="Disordered" evidence="11">
    <location>
        <begin position="971"/>
        <end position="991"/>
    </location>
</feature>
<organism evidence="15 16">
    <name type="scientific">Aspergillus tamarii</name>
    <dbReference type="NCBI Taxonomy" id="41984"/>
    <lineage>
        <taxon>Eukaryota</taxon>
        <taxon>Fungi</taxon>
        <taxon>Dikarya</taxon>
        <taxon>Ascomycota</taxon>
        <taxon>Pezizomycotina</taxon>
        <taxon>Eurotiomycetes</taxon>
        <taxon>Eurotiomycetidae</taxon>
        <taxon>Eurotiales</taxon>
        <taxon>Aspergillaceae</taxon>
        <taxon>Aspergillus</taxon>
        <taxon>Aspergillus subgen. Circumdati</taxon>
    </lineage>
</organism>
<feature type="domain" description="RING-type" evidence="13">
    <location>
        <begin position="868"/>
        <end position="902"/>
    </location>
</feature>
<dbReference type="CDD" id="cd16688">
    <property type="entry name" value="RING-H2_Vps11"/>
    <property type="match status" value="1"/>
</dbReference>
<keyword evidence="3" id="KW-0479">Metal-binding</keyword>
<dbReference type="Gene3D" id="2.130.10.10">
    <property type="entry name" value="YVTN repeat-like/Quinoprotein amine dehydrogenase"/>
    <property type="match status" value="1"/>
</dbReference>
<dbReference type="SMART" id="SM00384">
    <property type="entry name" value="AT_hook"/>
    <property type="match status" value="3"/>
</dbReference>
<dbReference type="PROSITE" id="PS50236">
    <property type="entry name" value="CHCR"/>
    <property type="match status" value="1"/>
</dbReference>
<feature type="region of interest" description="Disordered" evidence="11">
    <location>
        <begin position="1100"/>
        <end position="1262"/>
    </location>
</feature>
<dbReference type="PROSITE" id="PS50005">
    <property type="entry name" value="TPR"/>
    <property type="match status" value="1"/>
</dbReference>
<dbReference type="EMBL" id="ML738658">
    <property type="protein sequence ID" value="KAE8160427.1"/>
    <property type="molecule type" value="Genomic_DNA"/>
</dbReference>
<feature type="compositionally biased region" description="Low complexity" evidence="11">
    <location>
        <begin position="1414"/>
        <end position="1429"/>
    </location>
</feature>
<dbReference type="InterPro" id="IPR001841">
    <property type="entry name" value="Znf_RING"/>
</dbReference>
<evidence type="ECO:0000313" key="16">
    <source>
        <dbReference type="Proteomes" id="UP000326950"/>
    </source>
</evidence>
<dbReference type="GO" id="GO:0007032">
    <property type="term" value="P:endosome organization"/>
    <property type="evidence" value="ECO:0007669"/>
    <property type="project" value="TreeGrafter"/>
</dbReference>
<feature type="region of interest" description="Disordered" evidence="11">
    <location>
        <begin position="1329"/>
        <end position="1507"/>
    </location>
</feature>
<dbReference type="InterPro" id="IPR011990">
    <property type="entry name" value="TPR-like_helical_dom_sf"/>
</dbReference>
<keyword evidence="5" id="KW-0862">Zinc</keyword>
<feature type="compositionally biased region" description="Basic and acidic residues" evidence="11">
    <location>
        <begin position="1142"/>
        <end position="1155"/>
    </location>
</feature>
<evidence type="ECO:0000256" key="6">
    <source>
        <dbReference type="ARBA" id="ARBA00022927"/>
    </source>
</evidence>
<dbReference type="SMART" id="SM00299">
    <property type="entry name" value="CLH"/>
    <property type="match status" value="1"/>
</dbReference>
<dbReference type="InterPro" id="IPR015943">
    <property type="entry name" value="WD40/YVTN_repeat-like_dom_sf"/>
</dbReference>
<dbReference type="Gene3D" id="1.25.40.10">
    <property type="entry name" value="Tetratricopeptide repeat domain"/>
    <property type="match status" value="1"/>
</dbReference>
<dbReference type="Pfam" id="PF17122">
    <property type="entry name" value="zf-C3H2C3"/>
    <property type="match status" value="1"/>
</dbReference>
<proteinExistence type="inferred from homology"/>
<feature type="compositionally biased region" description="Basic and acidic residues" evidence="11">
    <location>
        <begin position="1214"/>
        <end position="1226"/>
    </location>
</feature>
<dbReference type="FunFam" id="3.30.40.10:FF:000639">
    <property type="entry name" value="E3 ubiquitin-protein ligase PEP5"/>
    <property type="match status" value="1"/>
</dbReference>
<dbReference type="GO" id="GO:0007033">
    <property type="term" value="P:vacuole organization"/>
    <property type="evidence" value="ECO:0007669"/>
    <property type="project" value="TreeGrafter"/>
</dbReference>
<comment type="subcellular location">
    <subcellularLocation>
        <location evidence="8">Endomembrane system</location>
        <topology evidence="8">Peripheral membrane protein</topology>
        <orientation evidence="8">Cytoplasmic side</orientation>
    </subcellularLocation>
</comment>
<evidence type="ECO:0000256" key="11">
    <source>
        <dbReference type="SAM" id="MobiDB-lite"/>
    </source>
</evidence>
<dbReference type="GO" id="GO:0030674">
    <property type="term" value="F:protein-macromolecule adaptor activity"/>
    <property type="evidence" value="ECO:0007669"/>
    <property type="project" value="TreeGrafter"/>
</dbReference>